<evidence type="ECO:0000313" key="2">
    <source>
        <dbReference type="EMBL" id="KAK6504247.1"/>
    </source>
</evidence>
<dbReference type="AlphaFoldDB" id="A0AAN8N945"/>
<reference evidence="2 3" key="1">
    <citation type="submission" date="2019-10" db="EMBL/GenBank/DDBJ databases">
        <authorList>
            <person name="Palmer J.M."/>
        </authorList>
    </citation>
    <scope>NUCLEOTIDE SEQUENCE [LARGE SCALE GENOMIC DNA]</scope>
    <source>
        <strain evidence="2 3">TWF506</strain>
    </source>
</reference>
<sequence length="280" mass="31094">MLRLPKNLPIRGPILRSCTSTPNLQVRSLTSPAAAALDYHCQQPRQQDVNHHHHHRHHNEYTRLQNRSVHVSTIHHEPPVAPHSILQSSSSSSSSSTIPSLSSSSPSQSPYRHGVSANIFISSLTTGGIDLTPSGAKALSQILSPIPFSNISSSWLKSLESAILTSHLNSPTTNHTNRDNGKKLQPQWSARSWKDWVKYQVDVLAERFVAMDGWDGVYNLEYWLGDDGLVVKGDEEVRRILEVLVRNGWVVAVAEEGGEGVYEVVRPGKVGRFEGERFTF</sequence>
<name>A0AAN8N945_9PEZI</name>
<gene>
    <name evidence="2" type="ORF">TWF506_002451</name>
</gene>
<evidence type="ECO:0000256" key="1">
    <source>
        <dbReference type="SAM" id="MobiDB-lite"/>
    </source>
</evidence>
<dbReference type="EMBL" id="JAVHJM010000010">
    <property type="protein sequence ID" value="KAK6504247.1"/>
    <property type="molecule type" value="Genomic_DNA"/>
</dbReference>
<organism evidence="2 3">
    <name type="scientific">Arthrobotrys conoides</name>
    <dbReference type="NCBI Taxonomy" id="74498"/>
    <lineage>
        <taxon>Eukaryota</taxon>
        <taxon>Fungi</taxon>
        <taxon>Dikarya</taxon>
        <taxon>Ascomycota</taxon>
        <taxon>Pezizomycotina</taxon>
        <taxon>Orbiliomycetes</taxon>
        <taxon>Orbiliales</taxon>
        <taxon>Orbiliaceae</taxon>
        <taxon>Arthrobotrys</taxon>
    </lineage>
</organism>
<feature type="compositionally biased region" description="Low complexity" evidence="1">
    <location>
        <begin position="84"/>
        <end position="109"/>
    </location>
</feature>
<feature type="region of interest" description="Disordered" evidence="1">
    <location>
        <begin position="80"/>
        <end position="111"/>
    </location>
</feature>
<evidence type="ECO:0000313" key="3">
    <source>
        <dbReference type="Proteomes" id="UP001307849"/>
    </source>
</evidence>
<accession>A0AAN8N945</accession>
<protein>
    <submittedName>
        <fullName evidence="2">Uncharacterized protein</fullName>
    </submittedName>
</protein>
<dbReference type="Proteomes" id="UP001307849">
    <property type="component" value="Unassembled WGS sequence"/>
</dbReference>
<proteinExistence type="predicted"/>
<comment type="caution">
    <text evidence="2">The sequence shown here is derived from an EMBL/GenBank/DDBJ whole genome shotgun (WGS) entry which is preliminary data.</text>
</comment>
<keyword evidence="3" id="KW-1185">Reference proteome</keyword>